<evidence type="ECO:0000313" key="4">
    <source>
        <dbReference type="EMBL" id="AHC31252.1"/>
    </source>
</evidence>
<evidence type="ECO:0000313" key="7">
    <source>
        <dbReference type="EMBL" id="AHC31255.1"/>
    </source>
</evidence>
<name>V9QMP5_OSHV1</name>
<dbReference type="RefSeq" id="YP_024669.1">
    <property type="nucleotide sequence ID" value="NC_005881.2"/>
</dbReference>
<evidence type="ECO:0000313" key="1">
    <source>
        <dbReference type="EMBL" id="AHC31249.1"/>
    </source>
</evidence>
<evidence type="ECO:0000313" key="5">
    <source>
        <dbReference type="EMBL" id="AHC31253.1"/>
    </source>
</evidence>
<dbReference type="EMBL" id="KF517245">
    <property type="protein sequence ID" value="AHC31253.1"/>
    <property type="molecule type" value="Genomic_DNA"/>
</dbReference>
<accession>V9QMP5</accession>
<protein>
    <submittedName>
        <fullName evidence="1">Uncharacterized protein</fullName>
    </submittedName>
</protein>
<proteinExistence type="predicted"/>
<dbReference type="EMBL" id="KF517244">
    <property type="protein sequence ID" value="AHC31252.1"/>
    <property type="molecule type" value="Genomic_DNA"/>
</dbReference>
<evidence type="ECO:0000313" key="3">
    <source>
        <dbReference type="EMBL" id="AHC31251.1"/>
    </source>
</evidence>
<dbReference type="GeneID" id="2948215"/>
<dbReference type="EMBL" id="KF517241">
    <property type="protein sequence ID" value="AHC31249.1"/>
    <property type="molecule type" value="Genomic_DNA"/>
</dbReference>
<evidence type="ECO:0000313" key="6">
    <source>
        <dbReference type="EMBL" id="AHC31254.1"/>
    </source>
</evidence>
<organism evidence="1">
    <name type="scientific">Ostreid herpesvirus 1</name>
    <name type="common">OsHV-1</name>
    <name type="synonym">Pacific oyster herpesvirus</name>
    <dbReference type="NCBI Taxonomy" id="261939"/>
    <lineage>
        <taxon>Viruses</taxon>
        <taxon>Duplodnaviria</taxon>
        <taxon>Heunggongvirae</taxon>
        <taxon>Peploviricota</taxon>
        <taxon>Herviviricetes</taxon>
        <taxon>Herpesvirales</taxon>
        <taxon>Malacoherpesviridae</taxon>
        <taxon>Ostreavirus</taxon>
        <taxon>Ostreavirus ostreidmalaco1</taxon>
    </lineage>
</organism>
<reference evidence="1" key="1">
    <citation type="journal article" date="2013" name="Virus Res.">
        <title>Genome exploration of six variants of the Ostreid Herpesvirus 1 and characterization of large deletion in OsHV-1?Var specimens.</title>
        <authorList>
            <person name="Martenot C."/>
            <person name="Travaille E."/>
            <person name="Lethuillier O."/>
            <person name="Lelong C."/>
            <person name="Houssin M."/>
        </authorList>
    </citation>
    <scope>NUCLEOTIDE SEQUENCE</scope>
    <source>
        <strain evidence="1">001-ORF120</strain>
        <strain evidence="2">002-ORF120</strain>
        <strain evidence="3">003-ORF120</strain>
        <strain evidence="4">004-ORF120</strain>
        <strain evidence="5">005-ORF120</strain>
        <strain evidence="6">006-ORF120</strain>
        <strain evidence="7">007-ORF120</strain>
    </source>
</reference>
<dbReference type="EMBL" id="KF517243">
    <property type="protein sequence ID" value="AHC31251.1"/>
    <property type="molecule type" value="Genomic_DNA"/>
</dbReference>
<sequence length="76" mass="8641">MYLPLLLFCVISCYGEQINNLDDLQAKLDSMPPSDFIDHNGHNICQDCDRLCPLISDNPTCEEDCYGRCNKGITRQ</sequence>
<dbReference type="GeneID" id="2948197"/>
<dbReference type="RefSeq" id="YP_024662.1">
    <property type="nucleotide sequence ID" value="NC_005881.2"/>
</dbReference>
<organismHost>
    <name type="scientific">Pecten maximus</name>
    <name type="common">King scallop</name>
    <name type="synonym">Pilgrim's clam</name>
    <dbReference type="NCBI Taxonomy" id="6579"/>
</organismHost>
<organismHost>
    <name type="scientific">Magallana gigas</name>
    <name type="common">Pacific oyster</name>
    <name type="synonym">Crassostrea gigas</name>
    <dbReference type="NCBI Taxonomy" id="29159"/>
</organismHost>
<dbReference type="KEGG" id="vg:2948215"/>
<dbReference type="EMBL" id="KF517246">
    <property type="protein sequence ID" value="AHC31254.1"/>
    <property type="molecule type" value="Genomic_DNA"/>
</dbReference>
<dbReference type="KEGG" id="vg:2948197"/>
<dbReference type="EMBL" id="KF517242">
    <property type="protein sequence ID" value="AHC31250.1"/>
    <property type="molecule type" value="Genomic_DNA"/>
</dbReference>
<evidence type="ECO:0000313" key="2">
    <source>
        <dbReference type="EMBL" id="AHC31250.1"/>
    </source>
</evidence>
<dbReference type="EMBL" id="KF517247">
    <property type="protein sequence ID" value="AHC31255.1"/>
    <property type="molecule type" value="Genomic_DNA"/>
</dbReference>